<evidence type="ECO:0000256" key="3">
    <source>
        <dbReference type="SAM" id="Phobius"/>
    </source>
</evidence>
<sequence length="274" mass="30466">MAYLCRHQPLSGPIILLSVTLSWLLYQMILWASLGAQATGSTRFVRYTDRTFACKTDLAPLTPSPANYLVCARTCLRQPDCTAFMLTRHSTGFSDGPGSRTCWWCPANQIASISYALADPQLETWFNVLGYLVSPTTKDEPLAVPGALSTVGRIVIFQGRVPDPAPPRFRLTLFVNDTENIVVRVSPRFKFAGHVNRLLVSSRTGSQYNRLLLPNTCFPFSPGQNFEVLLLATNQGFLVYIDGAYIGTIEDSLHWIGDLMHASFDNCEVFLVTF</sequence>
<keyword evidence="6" id="KW-1185">Reference proteome</keyword>
<dbReference type="SUPFAM" id="SSF49899">
    <property type="entry name" value="Concanavalin A-like lectins/glucanases"/>
    <property type="match status" value="1"/>
</dbReference>
<accession>A0AAV4AAM4</accession>
<feature type="transmembrane region" description="Helical" evidence="3">
    <location>
        <begin position="12"/>
        <end position="34"/>
    </location>
</feature>
<keyword evidence="3" id="KW-1133">Transmembrane helix</keyword>
<reference evidence="5 6" key="1">
    <citation type="journal article" date="2021" name="Elife">
        <title>Chloroplast acquisition without the gene transfer in kleptoplastic sea slugs, Plakobranchus ocellatus.</title>
        <authorList>
            <person name="Maeda T."/>
            <person name="Takahashi S."/>
            <person name="Yoshida T."/>
            <person name="Shimamura S."/>
            <person name="Takaki Y."/>
            <person name="Nagai Y."/>
            <person name="Toyoda A."/>
            <person name="Suzuki Y."/>
            <person name="Arimoto A."/>
            <person name="Ishii H."/>
            <person name="Satoh N."/>
            <person name="Nishiyama T."/>
            <person name="Hasebe M."/>
            <person name="Maruyama T."/>
            <person name="Minagawa J."/>
            <person name="Obokata J."/>
            <person name="Shigenobu S."/>
        </authorList>
    </citation>
    <scope>NUCLEOTIDE SEQUENCE [LARGE SCALE GENOMIC DNA]</scope>
</reference>
<dbReference type="Pfam" id="PF00337">
    <property type="entry name" value="Gal-bind_lectin"/>
    <property type="match status" value="1"/>
</dbReference>
<keyword evidence="1 2" id="KW-0430">Lectin</keyword>
<gene>
    <name evidence="5" type="ORF">PoB_003041700</name>
</gene>
<dbReference type="EMBL" id="BLXT01003733">
    <property type="protein sequence ID" value="GFO03912.1"/>
    <property type="molecule type" value="Genomic_DNA"/>
</dbReference>
<keyword evidence="3" id="KW-0812">Transmembrane</keyword>
<dbReference type="InterPro" id="IPR013320">
    <property type="entry name" value="ConA-like_dom_sf"/>
</dbReference>
<dbReference type="Proteomes" id="UP000735302">
    <property type="component" value="Unassembled WGS sequence"/>
</dbReference>
<feature type="domain" description="Galectin" evidence="4">
    <location>
        <begin position="141"/>
        <end position="274"/>
    </location>
</feature>
<dbReference type="PROSITE" id="PS51304">
    <property type="entry name" value="GALECTIN"/>
    <property type="match status" value="1"/>
</dbReference>
<protein>
    <recommendedName>
        <fullName evidence="2">Galectin</fullName>
    </recommendedName>
</protein>
<dbReference type="Gene3D" id="2.60.120.200">
    <property type="match status" value="1"/>
</dbReference>
<dbReference type="AlphaFoldDB" id="A0AAV4AAM4"/>
<evidence type="ECO:0000313" key="6">
    <source>
        <dbReference type="Proteomes" id="UP000735302"/>
    </source>
</evidence>
<evidence type="ECO:0000259" key="4">
    <source>
        <dbReference type="PROSITE" id="PS51304"/>
    </source>
</evidence>
<keyword evidence="3" id="KW-0472">Membrane</keyword>
<name>A0AAV4AAM4_9GAST</name>
<evidence type="ECO:0000256" key="1">
    <source>
        <dbReference type="ARBA" id="ARBA00022734"/>
    </source>
</evidence>
<evidence type="ECO:0000256" key="2">
    <source>
        <dbReference type="RuleBase" id="RU102079"/>
    </source>
</evidence>
<dbReference type="SMART" id="SM00908">
    <property type="entry name" value="Gal-bind_lectin"/>
    <property type="match status" value="1"/>
</dbReference>
<dbReference type="InterPro" id="IPR001079">
    <property type="entry name" value="Galectin_CRD"/>
</dbReference>
<dbReference type="GO" id="GO:0030246">
    <property type="term" value="F:carbohydrate binding"/>
    <property type="evidence" value="ECO:0007669"/>
    <property type="project" value="UniProtKB-UniRule"/>
</dbReference>
<organism evidence="5 6">
    <name type="scientific">Plakobranchus ocellatus</name>
    <dbReference type="NCBI Taxonomy" id="259542"/>
    <lineage>
        <taxon>Eukaryota</taxon>
        <taxon>Metazoa</taxon>
        <taxon>Spiralia</taxon>
        <taxon>Lophotrochozoa</taxon>
        <taxon>Mollusca</taxon>
        <taxon>Gastropoda</taxon>
        <taxon>Heterobranchia</taxon>
        <taxon>Euthyneura</taxon>
        <taxon>Panpulmonata</taxon>
        <taxon>Sacoglossa</taxon>
        <taxon>Placobranchoidea</taxon>
        <taxon>Plakobranchidae</taxon>
        <taxon>Plakobranchus</taxon>
    </lineage>
</organism>
<evidence type="ECO:0000313" key="5">
    <source>
        <dbReference type="EMBL" id="GFO03912.1"/>
    </source>
</evidence>
<comment type="caution">
    <text evidence="5">The sequence shown here is derived from an EMBL/GenBank/DDBJ whole genome shotgun (WGS) entry which is preliminary data.</text>
</comment>
<proteinExistence type="predicted"/>